<feature type="region of interest" description="Disordered" evidence="1">
    <location>
        <begin position="1"/>
        <end position="23"/>
    </location>
</feature>
<organism evidence="2 3">
    <name type="scientific">Piscinibacter sakaiensis</name>
    <name type="common">Ideonella sakaiensis</name>
    <dbReference type="NCBI Taxonomy" id="1547922"/>
    <lineage>
        <taxon>Bacteria</taxon>
        <taxon>Pseudomonadati</taxon>
        <taxon>Pseudomonadota</taxon>
        <taxon>Betaproteobacteria</taxon>
        <taxon>Burkholderiales</taxon>
        <taxon>Sphaerotilaceae</taxon>
        <taxon>Piscinibacter</taxon>
    </lineage>
</organism>
<protein>
    <submittedName>
        <fullName evidence="2">Uncharacterized protein</fullName>
    </submittedName>
</protein>
<name>A0A0K8P265_PISS1</name>
<evidence type="ECO:0000313" key="2">
    <source>
        <dbReference type="EMBL" id="GAP36698.1"/>
    </source>
</evidence>
<keyword evidence="3" id="KW-1185">Reference proteome</keyword>
<evidence type="ECO:0000256" key="1">
    <source>
        <dbReference type="SAM" id="MobiDB-lite"/>
    </source>
</evidence>
<comment type="caution">
    <text evidence="2">The sequence shown here is derived from an EMBL/GenBank/DDBJ whole genome shotgun (WGS) entry which is preliminary data.</text>
</comment>
<evidence type="ECO:0000313" key="3">
    <source>
        <dbReference type="Proteomes" id="UP000037660"/>
    </source>
</evidence>
<proteinExistence type="predicted"/>
<dbReference type="STRING" id="1547922.ISF6_2538"/>
<sequence>MVGAEGGRGAQAHGKGRPAGAGAWAMDEAGSLLHTAGP</sequence>
<accession>A0A0K8P265</accession>
<dbReference type="EMBL" id="BBYR01000038">
    <property type="protein sequence ID" value="GAP36698.1"/>
    <property type="molecule type" value="Genomic_DNA"/>
</dbReference>
<reference evidence="3" key="1">
    <citation type="submission" date="2015-07" db="EMBL/GenBank/DDBJ databases">
        <title>Discovery of a poly(ethylene terephthalate assimilation.</title>
        <authorList>
            <person name="Yoshida S."/>
            <person name="Hiraga K."/>
            <person name="Takehana T."/>
            <person name="Taniguchi I."/>
            <person name="Yamaji H."/>
            <person name="Maeda Y."/>
            <person name="Toyohara K."/>
            <person name="Miyamoto K."/>
            <person name="Kimura Y."/>
            <person name="Oda K."/>
        </authorList>
    </citation>
    <scope>NUCLEOTIDE SEQUENCE [LARGE SCALE GENOMIC DNA]</scope>
    <source>
        <strain evidence="3">NBRC 110686 / TISTR 2288 / 201-F6</strain>
    </source>
</reference>
<dbReference type="Proteomes" id="UP000037660">
    <property type="component" value="Unassembled WGS sequence"/>
</dbReference>
<gene>
    <name evidence="2" type="ORF">ISF6_2538</name>
</gene>
<dbReference type="AlphaFoldDB" id="A0A0K8P265"/>
<reference evidence="2 3" key="2">
    <citation type="journal article" date="2016" name="Science">
        <title>A bacterium that degrades and assimilates poly(ethylene terephthalate).</title>
        <authorList>
            <person name="Yoshida S."/>
            <person name="Hiraga K."/>
            <person name="Takehana T."/>
            <person name="Taniguchi I."/>
            <person name="Yamaji H."/>
            <person name="Maeda Y."/>
            <person name="Toyohara K."/>
            <person name="Miyamoto K."/>
            <person name="Kimura Y."/>
            <person name="Oda K."/>
        </authorList>
    </citation>
    <scope>NUCLEOTIDE SEQUENCE [LARGE SCALE GENOMIC DNA]</scope>
    <source>
        <strain evidence="3">NBRC 110686 / TISTR 2288 / 201-F6</strain>
    </source>
</reference>